<sequence>MGFTGFLLFLFLSIIYSLGVSSSVYGGDSGDIILASWFGGVAHPPGYPLNTMIGWVFTHLPYSASVAFKANLMAAFLMAASISLLFLIVEKLTKNFFVSLSVSLILAFTPLFWLYAHIIEVFQLNILLVAISFYFLVSWRQSVLIKKVNGIHLKLAFLFIGFAFFHHQTSVLLFPAYAFLIFKTDKKIIKNRKLIASLVGFFTLGFLPYLFIPFAALRKTPINWDDPVSLSNFIRLITRGDYGTFLAAIHTAGSELKPRLIQLVDFFLFVKSDFSIAGIILLAIGAAYTLLKERIFFYFVLILAFLTGPFFLFYASFPLVNDFYFGLWERFALLPYFMLSIYLGFGLRVIYNLTTDLYTKSIKTRLLSKNSRNLLIGGLLLFFPLYLVTVNYPKADLSKFSIGDWLGYDTLASAEPNSILFIYNDTVTFNSQYIYYSQNNPDNIKLILAGRLRNLEYRKQVVRSFADLKYPDDFLESSEADGSKYIIELIHSNIDLYPIYSTDYLPQINGYKWMTVGLASKLVKSDSYSKDMLIGENISVYNEFKYKDFKSSLGYKHYITSHIQGNYYNSLIKLIDELLENGQEDEANIYLDKATSLLPEAKGAYVRLGNIYFKNEKCAEAKDNFEKALSIDKRDWRLAEILSDIYGKCLNDGVNAKKYFDVAKELKEKIDSGDKI</sequence>
<feature type="transmembrane region" description="Helical" evidence="2">
    <location>
        <begin position="157"/>
        <end position="182"/>
    </location>
</feature>
<dbReference type="PROSITE" id="PS50005">
    <property type="entry name" value="TPR"/>
    <property type="match status" value="1"/>
</dbReference>
<feature type="transmembrane region" description="Helical" evidence="2">
    <location>
        <begin position="32"/>
        <end position="58"/>
    </location>
</feature>
<feature type="transmembrane region" description="Helical" evidence="2">
    <location>
        <begin position="70"/>
        <end position="89"/>
    </location>
</feature>
<dbReference type="Pfam" id="PF11028">
    <property type="entry name" value="TMEM260-like"/>
    <property type="match status" value="1"/>
</dbReference>
<proteinExistence type="predicted"/>
<dbReference type="AlphaFoldDB" id="A0A1F5GJK9"/>
<evidence type="ECO:0000313" key="3">
    <source>
        <dbReference type="EMBL" id="OGD92063.1"/>
    </source>
</evidence>
<dbReference type="InterPro" id="IPR021280">
    <property type="entry name" value="TMEM260-like"/>
</dbReference>
<dbReference type="STRING" id="1797716.A3D07_03050"/>
<feature type="transmembrane region" description="Helical" evidence="2">
    <location>
        <begin position="334"/>
        <end position="353"/>
    </location>
</feature>
<dbReference type="Proteomes" id="UP000177124">
    <property type="component" value="Unassembled WGS sequence"/>
</dbReference>
<dbReference type="PANTHER" id="PTHR16214:SF3">
    <property type="entry name" value="TRANSMEMBRANE PROTEIN 260"/>
    <property type="match status" value="1"/>
</dbReference>
<dbReference type="SMART" id="SM00028">
    <property type="entry name" value="TPR"/>
    <property type="match status" value="2"/>
</dbReference>
<name>A0A1F5GJK9_9BACT</name>
<gene>
    <name evidence="3" type="ORF">A3D07_03050</name>
</gene>
<feature type="transmembrane region" description="Helical" evidence="2">
    <location>
        <begin position="374"/>
        <end position="392"/>
    </location>
</feature>
<feature type="transmembrane region" description="Helical" evidence="2">
    <location>
        <begin position="266"/>
        <end position="288"/>
    </location>
</feature>
<dbReference type="PANTHER" id="PTHR16214">
    <property type="entry name" value="TRANSMEMBRANE PROTEIN 260"/>
    <property type="match status" value="1"/>
</dbReference>
<dbReference type="Gene3D" id="1.25.40.10">
    <property type="entry name" value="Tetratricopeptide repeat domain"/>
    <property type="match status" value="1"/>
</dbReference>
<keyword evidence="2" id="KW-0812">Transmembrane</keyword>
<keyword evidence="2" id="KW-1133">Transmembrane helix</keyword>
<evidence type="ECO:0000313" key="4">
    <source>
        <dbReference type="Proteomes" id="UP000177124"/>
    </source>
</evidence>
<comment type="caution">
    <text evidence="3">The sequence shown here is derived from an EMBL/GenBank/DDBJ whole genome shotgun (WGS) entry which is preliminary data.</text>
</comment>
<dbReference type="InterPro" id="IPR019734">
    <property type="entry name" value="TPR_rpt"/>
</dbReference>
<accession>A0A1F5GJK9</accession>
<organism evidence="3 4">
    <name type="scientific">Candidatus Curtissbacteria bacterium RIFCSPHIGHO2_02_FULL_42_15</name>
    <dbReference type="NCBI Taxonomy" id="1797716"/>
    <lineage>
        <taxon>Bacteria</taxon>
        <taxon>Candidatus Curtissiibacteriota</taxon>
    </lineage>
</organism>
<feature type="transmembrane region" description="Helical" evidence="2">
    <location>
        <begin position="295"/>
        <end position="314"/>
    </location>
</feature>
<keyword evidence="1" id="KW-0802">TPR repeat</keyword>
<dbReference type="SUPFAM" id="SSF48452">
    <property type="entry name" value="TPR-like"/>
    <property type="match status" value="1"/>
</dbReference>
<evidence type="ECO:0000256" key="1">
    <source>
        <dbReference type="PROSITE-ProRule" id="PRU00339"/>
    </source>
</evidence>
<protein>
    <submittedName>
        <fullName evidence="3">Uncharacterized protein</fullName>
    </submittedName>
</protein>
<reference evidence="3 4" key="1">
    <citation type="journal article" date="2016" name="Nat. Commun.">
        <title>Thousands of microbial genomes shed light on interconnected biogeochemical processes in an aquifer system.</title>
        <authorList>
            <person name="Anantharaman K."/>
            <person name="Brown C.T."/>
            <person name="Hug L.A."/>
            <person name="Sharon I."/>
            <person name="Castelle C.J."/>
            <person name="Probst A.J."/>
            <person name="Thomas B.C."/>
            <person name="Singh A."/>
            <person name="Wilkins M.J."/>
            <person name="Karaoz U."/>
            <person name="Brodie E.L."/>
            <person name="Williams K.H."/>
            <person name="Hubbard S.S."/>
            <person name="Banfield J.F."/>
        </authorList>
    </citation>
    <scope>NUCLEOTIDE SEQUENCE [LARGE SCALE GENOMIC DNA]</scope>
</reference>
<feature type="transmembrane region" description="Helical" evidence="2">
    <location>
        <begin position="95"/>
        <end position="114"/>
    </location>
</feature>
<feature type="repeat" description="TPR" evidence="1">
    <location>
        <begin position="602"/>
        <end position="635"/>
    </location>
</feature>
<dbReference type="EMBL" id="MFBF01000006">
    <property type="protein sequence ID" value="OGD92063.1"/>
    <property type="molecule type" value="Genomic_DNA"/>
</dbReference>
<feature type="transmembrane region" description="Helical" evidence="2">
    <location>
        <begin position="194"/>
        <end position="217"/>
    </location>
</feature>
<keyword evidence="2" id="KW-0472">Membrane</keyword>
<dbReference type="InterPro" id="IPR052724">
    <property type="entry name" value="GT117_domain-containing"/>
</dbReference>
<evidence type="ECO:0000256" key="2">
    <source>
        <dbReference type="SAM" id="Phobius"/>
    </source>
</evidence>
<dbReference type="InterPro" id="IPR011990">
    <property type="entry name" value="TPR-like_helical_dom_sf"/>
</dbReference>